<evidence type="ECO:0000313" key="1">
    <source>
        <dbReference type="EMBL" id="MBB5319126.1"/>
    </source>
</evidence>
<gene>
    <name evidence="1" type="ORF">HDF09_003825</name>
</gene>
<dbReference type="AlphaFoldDB" id="A0A7W8IL02"/>
<name>A0A7W8IL02_9BACT</name>
<accession>A0A7W8IL02</accession>
<dbReference type="EMBL" id="JACHDY010000006">
    <property type="protein sequence ID" value="MBB5319126.1"/>
    <property type="molecule type" value="Genomic_DNA"/>
</dbReference>
<organism evidence="1 2">
    <name type="scientific">Tunturiibacter empetritectus</name>
    <dbReference type="NCBI Taxonomy" id="3069691"/>
    <lineage>
        <taxon>Bacteria</taxon>
        <taxon>Pseudomonadati</taxon>
        <taxon>Acidobacteriota</taxon>
        <taxon>Terriglobia</taxon>
        <taxon>Terriglobales</taxon>
        <taxon>Acidobacteriaceae</taxon>
        <taxon>Tunturiibacter</taxon>
    </lineage>
</organism>
<dbReference type="Proteomes" id="UP000568106">
    <property type="component" value="Unassembled WGS sequence"/>
</dbReference>
<keyword evidence="2" id="KW-1185">Reference proteome</keyword>
<comment type="caution">
    <text evidence="1">The sequence shown here is derived from an EMBL/GenBank/DDBJ whole genome shotgun (WGS) entry which is preliminary data.</text>
</comment>
<proteinExistence type="predicted"/>
<evidence type="ECO:0000313" key="2">
    <source>
        <dbReference type="Proteomes" id="UP000568106"/>
    </source>
</evidence>
<protein>
    <submittedName>
        <fullName evidence="1">Uncharacterized protein</fullName>
    </submittedName>
</protein>
<reference evidence="1" key="1">
    <citation type="submission" date="2020-08" db="EMBL/GenBank/DDBJ databases">
        <title>Genomic Encyclopedia of Type Strains, Phase IV (KMG-V): Genome sequencing to study the core and pangenomes of soil and plant-associated prokaryotes.</title>
        <authorList>
            <person name="Whitman W."/>
        </authorList>
    </citation>
    <scope>NUCLEOTIDE SEQUENCE [LARGE SCALE GENOMIC DNA]</scope>
    <source>
        <strain evidence="1">M8UP27</strain>
    </source>
</reference>
<sequence>MASADTNIDLTSNAMPATTATTTATTATGSLLVSLVPLSQEAFEATLSNLALAFPNDTVLVATPDTAPQLSSGSPLRLIPYTPTAVSATPWVLTAADYLNTYKLAQENRVSSCLLLGAESQSLKPETIRTLASSTLTNDLSVAHYDLGPREGLVNSGILYPVTRALFGTRPRFPLAIDLGVSLRMAGRLAATAQRFTAASQDDSFLWPLAEASTANFTIAEVEVTPRTIPQPANRDLNSLLALIAGSLFADVDAKASFWQRARGTQPAAQFAAQPLPQTTHIAEPPDTAPMLDAFRLAYTNLHEIWSLVLPPNSLLGLKKLSMLQPESFRMPDNLWARIVYDFILAYRLRTINRGHLLGALTPLYLAWVASHLTLISTGTPPEKHVQDLAAAFETDKPYLVSRWRWPDRFNP</sequence>